<organism evidence="2 3">
    <name type="scientific">Armillaria gallica</name>
    <name type="common">Bulbous honey fungus</name>
    <name type="synonym">Armillaria bulbosa</name>
    <dbReference type="NCBI Taxonomy" id="47427"/>
    <lineage>
        <taxon>Eukaryota</taxon>
        <taxon>Fungi</taxon>
        <taxon>Dikarya</taxon>
        <taxon>Basidiomycota</taxon>
        <taxon>Agaricomycotina</taxon>
        <taxon>Agaricomycetes</taxon>
        <taxon>Agaricomycetidae</taxon>
        <taxon>Agaricales</taxon>
        <taxon>Marasmiineae</taxon>
        <taxon>Physalacriaceae</taxon>
        <taxon>Armillaria</taxon>
    </lineage>
</organism>
<sequence length="99" mass="10846">MKGQMLGSARCPFLLVVSMTALCTVSLPQTGCNPRVVNSMTSHAPWLMLLCRHILGISEDHCPFIMMLSSSRTLSCVLIGRMPGGDSWVFKHLRCAAHT</sequence>
<evidence type="ECO:0008006" key="4">
    <source>
        <dbReference type="Google" id="ProtNLM"/>
    </source>
</evidence>
<dbReference type="Proteomes" id="UP000217790">
    <property type="component" value="Unassembled WGS sequence"/>
</dbReference>
<dbReference type="AlphaFoldDB" id="A0A2H3D209"/>
<dbReference type="InParanoid" id="A0A2H3D209"/>
<keyword evidence="3" id="KW-1185">Reference proteome</keyword>
<gene>
    <name evidence="2" type="ORF">ARMGADRAFT_555974</name>
</gene>
<protein>
    <recommendedName>
        <fullName evidence="4">Secreted protein</fullName>
    </recommendedName>
</protein>
<evidence type="ECO:0000256" key="1">
    <source>
        <dbReference type="SAM" id="SignalP"/>
    </source>
</evidence>
<feature type="signal peptide" evidence="1">
    <location>
        <begin position="1"/>
        <end position="28"/>
    </location>
</feature>
<feature type="chain" id="PRO_5013628525" description="Secreted protein" evidence="1">
    <location>
        <begin position="29"/>
        <end position="99"/>
    </location>
</feature>
<proteinExistence type="predicted"/>
<keyword evidence="1" id="KW-0732">Signal</keyword>
<evidence type="ECO:0000313" key="2">
    <source>
        <dbReference type="EMBL" id="PBK85462.1"/>
    </source>
</evidence>
<name>A0A2H3D209_ARMGA</name>
<reference evidence="3" key="1">
    <citation type="journal article" date="2017" name="Nat. Ecol. Evol.">
        <title>Genome expansion and lineage-specific genetic innovations in the forest pathogenic fungi Armillaria.</title>
        <authorList>
            <person name="Sipos G."/>
            <person name="Prasanna A.N."/>
            <person name="Walter M.C."/>
            <person name="O'Connor E."/>
            <person name="Balint B."/>
            <person name="Krizsan K."/>
            <person name="Kiss B."/>
            <person name="Hess J."/>
            <person name="Varga T."/>
            <person name="Slot J."/>
            <person name="Riley R."/>
            <person name="Boka B."/>
            <person name="Rigling D."/>
            <person name="Barry K."/>
            <person name="Lee J."/>
            <person name="Mihaltcheva S."/>
            <person name="LaButti K."/>
            <person name="Lipzen A."/>
            <person name="Waldron R."/>
            <person name="Moloney N.M."/>
            <person name="Sperisen C."/>
            <person name="Kredics L."/>
            <person name="Vagvoelgyi C."/>
            <person name="Patrignani A."/>
            <person name="Fitzpatrick D."/>
            <person name="Nagy I."/>
            <person name="Doyle S."/>
            <person name="Anderson J.B."/>
            <person name="Grigoriev I.V."/>
            <person name="Gueldener U."/>
            <person name="Muensterkoetter M."/>
            <person name="Nagy L.G."/>
        </authorList>
    </citation>
    <scope>NUCLEOTIDE SEQUENCE [LARGE SCALE GENOMIC DNA]</scope>
    <source>
        <strain evidence="3">Ar21-2</strain>
    </source>
</reference>
<evidence type="ECO:0000313" key="3">
    <source>
        <dbReference type="Proteomes" id="UP000217790"/>
    </source>
</evidence>
<dbReference type="EMBL" id="KZ293690">
    <property type="protein sequence ID" value="PBK85462.1"/>
    <property type="molecule type" value="Genomic_DNA"/>
</dbReference>
<accession>A0A2H3D209</accession>
<dbReference type="OrthoDB" id="10403176at2759"/>